<feature type="domain" description="RNA polymerase sigma factor 70 region 4 type 2" evidence="6">
    <location>
        <begin position="112"/>
        <end position="162"/>
    </location>
</feature>
<dbReference type="SUPFAM" id="SSF88946">
    <property type="entry name" value="Sigma2 domain of RNA polymerase sigma factors"/>
    <property type="match status" value="1"/>
</dbReference>
<dbReference type="InterPro" id="IPR013324">
    <property type="entry name" value="RNA_pol_sigma_r3/r4-like"/>
</dbReference>
<dbReference type="NCBIfam" id="TIGR02937">
    <property type="entry name" value="sigma70-ECF"/>
    <property type="match status" value="1"/>
</dbReference>
<evidence type="ECO:0000256" key="2">
    <source>
        <dbReference type="ARBA" id="ARBA00023015"/>
    </source>
</evidence>
<dbReference type="InterPro" id="IPR014284">
    <property type="entry name" value="RNA_pol_sigma-70_dom"/>
</dbReference>
<comment type="caution">
    <text evidence="7">The sequence shown here is derived from an EMBL/GenBank/DDBJ whole genome shotgun (WGS) entry which is preliminary data.</text>
</comment>
<dbReference type="Proteomes" id="UP000249547">
    <property type="component" value="Unassembled WGS sequence"/>
</dbReference>
<keyword evidence="3" id="KW-0731">Sigma factor</keyword>
<keyword evidence="2" id="KW-0805">Transcription regulation</keyword>
<evidence type="ECO:0000313" key="8">
    <source>
        <dbReference type="Proteomes" id="UP000249547"/>
    </source>
</evidence>
<evidence type="ECO:0000259" key="5">
    <source>
        <dbReference type="Pfam" id="PF04542"/>
    </source>
</evidence>
<dbReference type="EMBL" id="QLLL01000002">
    <property type="protein sequence ID" value="RAJ08469.1"/>
    <property type="molecule type" value="Genomic_DNA"/>
</dbReference>
<keyword evidence="8" id="KW-1185">Reference proteome</keyword>
<evidence type="ECO:0000256" key="3">
    <source>
        <dbReference type="ARBA" id="ARBA00023082"/>
    </source>
</evidence>
<proteinExistence type="inferred from homology"/>
<dbReference type="Pfam" id="PF04542">
    <property type="entry name" value="Sigma70_r2"/>
    <property type="match status" value="1"/>
</dbReference>
<protein>
    <submittedName>
        <fullName evidence="7">RNA polymerase sigma-70 factor (ECF subfamily)</fullName>
    </submittedName>
</protein>
<accession>A0A327QV28</accession>
<dbReference type="SUPFAM" id="SSF88659">
    <property type="entry name" value="Sigma3 and sigma4 domains of RNA polymerase sigma factors"/>
    <property type="match status" value="1"/>
</dbReference>
<dbReference type="InterPro" id="IPR013325">
    <property type="entry name" value="RNA_pol_sigma_r2"/>
</dbReference>
<name>A0A327QV28_9BACT</name>
<dbReference type="GO" id="GO:0016987">
    <property type="term" value="F:sigma factor activity"/>
    <property type="evidence" value="ECO:0007669"/>
    <property type="project" value="UniProtKB-KW"/>
</dbReference>
<dbReference type="PANTHER" id="PTHR43133">
    <property type="entry name" value="RNA POLYMERASE ECF-TYPE SIGMA FACTO"/>
    <property type="match status" value="1"/>
</dbReference>
<comment type="similarity">
    <text evidence="1">Belongs to the sigma-70 factor family. ECF subfamily.</text>
</comment>
<evidence type="ECO:0000259" key="6">
    <source>
        <dbReference type="Pfam" id="PF08281"/>
    </source>
</evidence>
<dbReference type="GO" id="GO:0006352">
    <property type="term" value="P:DNA-templated transcription initiation"/>
    <property type="evidence" value="ECO:0007669"/>
    <property type="project" value="InterPro"/>
</dbReference>
<evidence type="ECO:0000256" key="4">
    <source>
        <dbReference type="ARBA" id="ARBA00023163"/>
    </source>
</evidence>
<dbReference type="InterPro" id="IPR007627">
    <property type="entry name" value="RNA_pol_sigma70_r2"/>
</dbReference>
<gene>
    <name evidence="7" type="ORF">LX64_01121</name>
</gene>
<evidence type="ECO:0000256" key="1">
    <source>
        <dbReference type="ARBA" id="ARBA00010641"/>
    </source>
</evidence>
<dbReference type="Gene3D" id="1.10.10.10">
    <property type="entry name" value="Winged helix-like DNA-binding domain superfamily/Winged helix DNA-binding domain"/>
    <property type="match status" value="1"/>
</dbReference>
<keyword evidence="4" id="KW-0804">Transcription</keyword>
<reference evidence="7 8" key="1">
    <citation type="submission" date="2018-06" db="EMBL/GenBank/DDBJ databases">
        <title>Genomic Encyclopedia of Archaeal and Bacterial Type Strains, Phase II (KMG-II): from individual species to whole genera.</title>
        <authorList>
            <person name="Goeker M."/>
        </authorList>
    </citation>
    <scope>NUCLEOTIDE SEQUENCE [LARGE SCALE GENOMIC DNA]</scope>
    <source>
        <strain evidence="7 8">DSM 23857</strain>
    </source>
</reference>
<organism evidence="7 8">
    <name type="scientific">Chitinophaga skermanii</name>
    <dbReference type="NCBI Taxonomy" id="331697"/>
    <lineage>
        <taxon>Bacteria</taxon>
        <taxon>Pseudomonadati</taxon>
        <taxon>Bacteroidota</taxon>
        <taxon>Chitinophagia</taxon>
        <taxon>Chitinophagales</taxon>
        <taxon>Chitinophagaceae</taxon>
        <taxon>Chitinophaga</taxon>
    </lineage>
</organism>
<dbReference type="InterPro" id="IPR013249">
    <property type="entry name" value="RNA_pol_sigma70_r4_t2"/>
</dbReference>
<dbReference type="Gene3D" id="1.10.1740.10">
    <property type="match status" value="1"/>
</dbReference>
<evidence type="ECO:0000313" key="7">
    <source>
        <dbReference type="EMBL" id="RAJ08469.1"/>
    </source>
</evidence>
<dbReference type="PANTHER" id="PTHR43133:SF46">
    <property type="entry name" value="RNA POLYMERASE SIGMA-70 FACTOR ECF SUBFAMILY"/>
    <property type="match status" value="1"/>
</dbReference>
<feature type="domain" description="RNA polymerase sigma-70 region 2" evidence="5">
    <location>
        <begin position="19"/>
        <end position="82"/>
    </location>
</feature>
<dbReference type="InterPro" id="IPR036388">
    <property type="entry name" value="WH-like_DNA-bd_sf"/>
</dbReference>
<dbReference type="InterPro" id="IPR039425">
    <property type="entry name" value="RNA_pol_sigma-70-like"/>
</dbReference>
<sequence>MAGLQSMQEEAFKTLHGLYYRQLCYYTQQITQQQTAAEDIATDTFIKLLEGNFQFATLAKLKSFMFTVAHNAALDFIKSEKRHQLAHEEIEKVQSTTQAPYEYARIQSEALQAVYHEIEQLPTQCREVIRLSFINGMSIQEIAAHMGIAYKTVQNQKARGLQLVRNALIKKSIRPELLVLCLFYLHKMQA</sequence>
<dbReference type="GO" id="GO:0003677">
    <property type="term" value="F:DNA binding"/>
    <property type="evidence" value="ECO:0007669"/>
    <property type="project" value="InterPro"/>
</dbReference>
<dbReference type="CDD" id="cd06171">
    <property type="entry name" value="Sigma70_r4"/>
    <property type="match status" value="1"/>
</dbReference>
<dbReference type="Pfam" id="PF08281">
    <property type="entry name" value="Sigma70_r4_2"/>
    <property type="match status" value="1"/>
</dbReference>
<dbReference type="AlphaFoldDB" id="A0A327QV28"/>